<dbReference type="RefSeq" id="WP_110394176.1">
    <property type="nucleotide sequence ID" value="NZ_JBHUHB010000001.1"/>
</dbReference>
<keyword evidence="3 8" id="KW-0812">Transmembrane</keyword>
<evidence type="ECO:0000256" key="2">
    <source>
        <dbReference type="ARBA" id="ARBA00022475"/>
    </source>
</evidence>
<feature type="transmembrane region" description="Helical" evidence="8">
    <location>
        <begin position="114"/>
        <end position="136"/>
    </location>
</feature>
<evidence type="ECO:0000313" key="10">
    <source>
        <dbReference type="EMBL" id="PXW89454.1"/>
    </source>
</evidence>
<comment type="caution">
    <text evidence="10">The sequence shown here is derived from an EMBL/GenBank/DDBJ whole genome shotgun (WGS) entry which is preliminary data.</text>
</comment>
<dbReference type="GO" id="GO:0015031">
    <property type="term" value="P:protein transport"/>
    <property type="evidence" value="ECO:0007669"/>
    <property type="project" value="UniProtKB-KW"/>
</dbReference>
<feature type="domain" description="MotA/TolQ/ExbB proton channel" evidence="9">
    <location>
        <begin position="105"/>
        <end position="181"/>
    </location>
</feature>
<keyword evidence="6" id="KW-0653">Protein transport</keyword>
<keyword evidence="5 8" id="KW-0472">Membrane</keyword>
<evidence type="ECO:0000256" key="5">
    <source>
        <dbReference type="ARBA" id="ARBA00023136"/>
    </source>
</evidence>
<dbReference type="GO" id="GO:0005886">
    <property type="term" value="C:plasma membrane"/>
    <property type="evidence" value="ECO:0007669"/>
    <property type="project" value="UniProtKB-SubCell"/>
</dbReference>
<proteinExistence type="inferred from homology"/>
<keyword evidence="7" id="KW-0175">Coiled coil</keyword>
<evidence type="ECO:0000313" key="11">
    <source>
        <dbReference type="Proteomes" id="UP000247978"/>
    </source>
</evidence>
<evidence type="ECO:0000256" key="1">
    <source>
        <dbReference type="ARBA" id="ARBA00004651"/>
    </source>
</evidence>
<evidence type="ECO:0000256" key="4">
    <source>
        <dbReference type="ARBA" id="ARBA00022989"/>
    </source>
</evidence>
<organism evidence="10 11">
    <name type="scientific">Pseudogracilibacillus auburnensis</name>
    <dbReference type="NCBI Taxonomy" id="1494959"/>
    <lineage>
        <taxon>Bacteria</taxon>
        <taxon>Bacillati</taxon>
        <taxon>Bacillota</taxon>
        <taxon>Bacilli</taxon>
        <taxon>Bacillales</taxon>
        <taxon>Bacillaceae</taxon>
        <taxon>Pseudogracilibacillus</taxon>
    </lineage>
</organism>
<evidence type="ECO:0000256" key="8">
    <source>
        <dbReference type="SAM" id="Phobius"/>
    </source>
</evidence>
<evidence type="ECO:0000256" key="7">
    <source>
        <dbReference type="SAM" id="Coils"/>
    </source>
</evidence>
<keyword evidence="2" id="KW-1003">Cell membrane</keyword>
<dbReference type="OrthoDB" id="2809136at2"/>
<protein>
    <submittedName>
        <fullName evidence="10">MotA/TolQ/ExbB proton channel family protein</fullName>
    </submittedName>
</protein>
<reference evidence="10 11" key="1">
    <citation type="submission" date="2018-05" db="EMBL/GenBank/DDBJ databases">
        <title>Genomic Encyclopedia of Type Strains, Phase IV (KMG-IV): sequencing the most valuable type-strain genomes for metagenomic binning, comparative biology and taxonomic classification.</title>
        <authorList>
            <person name="Goeker M."/>
        </authorList>
    </citation>
    <scope>NUCLEOTIDE SEQUENCE [LARGE SCALE GENOMIC DNA]</scope>
    <source>
        <strain evidence="10 11">DSM 28556</strain>
    </source>
</reference>
<sequence>MLQALLELITTEQKAEAMLENPIIEVIFMALFILFLVTLFTHLALFFKIRRTRNYIKETNRFDIEPLQTFKREFDDRQTDEAMKVETFVQEKISSWRIFQLPVISAIKLVQMTISVFILLGVLGTFIGLTISLGSINASSEQLVENVAGVLSGIDVAFYTSIIGMGFSLIMTVLVRIFNTEYMLTDLMLRLESHLEGEEQHGMNRMIGVSEKIHEGIIHLQQTNEGIVDAFHGFKDYTSGLQQSAKDLAAFNDGLSENLETFQELFQQMKVITDGFSEGTTQLNKNFASLFTYFKQAERKNERIAHVFEHTYEKIQDVSQAQINSLEQFDTSVSDLKSFTSSLLDEQKDVHDALDGISNKTEDLVNIMGQHERQLRDIFGDDLQIKLSNMTNHLGELTTSLNKIGSSITTLPEALDIINKTQTEYKSLLGDRFRELKQFNESFNEHLKSHATDSANFEKNMHDATTSFEQMATKNNELMNEINRTVTQVNQTFIQRDQQLETNVAMLKETLSNYVSSLEGTLGQKLDTVIRNIENSMYVTSDGLKREITEMRRLSEETNQNHARQVQQLLQELNRETQTLNRHVESIGQQAASKRTGLDQNEY</sequence>
<gene>
    <name evidence="10" type="ORF">DFR56_102231</name>
</gene>
<keyword evidence="4 8" id="KW-1133">Transmembrane helix</keyword>
<keyword evidence="11" id="KW-1185">Reference proteome</keyword>
<feature type="coiled-coil region" evidence="7">
    <location>
        <begin position="541"/>
        <end position="590"/>
    </location>
</feature>
<feature type="transmembrane region" description="Helical" evidence="8">
    <location>
        <begin position="26"/>
        <end position="47"/>
    </location>
</feature>
<comment type="subcellular location">
    <subcellularLocation>
        <location evidence="1">Cell membrane</location>
        <topology evidence="1">Multi-pass membrane protein</topology>
    </subcellularLocation>
    <subcellularLocation>
        <location evidence="6">Membrane</location>
        <topology evidence="6">Multi-pass membrane protein</topology>
    </subcellularLocation>
</comment>
<name>A0A2V3W8G0_9BACI</name>
<evidence type="ECO:0000256" key="3">
    <source>
        <dbReference type="ARBA" id="ARBA00022692"/>
    </source>
</evidence>
<dbReference type="Pfam" id="PF01618">
    <property type="entry name" value="MotA_ExbB"/>
    <property type="match status" value="1"/>
</dbReference>
<feature type="transmembrane region" description="Helical" evidence="8">
    <location>
        <begin position="156"/>
        <end position="178"/>
    </location>
</feature>
<evidence type="ECO:0000259" key="9">
    <source>
        <dbReference type="Pfam" id="PF01618"/>
    </source>
</evidence>
<accession>A0A2V3W8G0</accession>
<dbReference type="EMBL" id="QJJQ01000002">
    <property type="protein sequence ID" value="PXW89454.1"/>
    <property type="molecule type" value="Genomic_DNA"/>
</dbReference>
<dbReference type="Proteomes" id="UP000247978">
    <property type="component" value="Unassembled WGS sequence"/>
</dbReference>
<evidence type="ECO:0000256" key="6">
    <source>
        <dbReference type="RuleBase" id="RU004057"/>
    </source>
</evidence>
<dbReference type="InterPro" id="IPR002898">
    <property type="entry name" value="MotA_ExbB_proton_chnl"/>
</dbReference>
<dbReference type="AlphaFoldDB" id="A0A2V3W8G0"/>
<comment type="similarity">
    <text evidence="6">Belongs to the exbB/tolQ family.</text>
</comment>
<keyword evidence="6" id="KW-0813">Transport</keyword>